<evidence type="ECO:0000256" key="4">
    <source>
        <dbReference type="ARBA" id="ARBA00023284"/>
    </source>
</evidence>
<dbReference type="PANTHER" id="PTHR42852:SF6">
    <property type="entry name" value="THIOL:DISULFIDE INTERCHANGE PROTEIN DSBE"/>
    <property type="match status" value="1"/>
</dbReference>
<keyword evidence="3" id="KW-1015">Disulfide bond</keyword>
<keyword evidence="2" id="KW-0201">Cytochrome c-type biogenesis</keyword>
<evidence type="ECO:0000256" key="1">
    <source>
        <dbReference type="ARBA" id="ARBA00004196"/>
    </source>
</evidence>
<comment type="subcellular location">
    <subcellularLocation>
        <location evidence="1">Cell envelope</location>
    </subcellularLocation>
</comment>
<evidence type="ECO:0000256" key="2">
    <source>
        <dbReference type="ARBA" id="ARBA00022748"/>
    </source>
</evidence>
<organism evidence="6 7">
    <name type="scientific">Barnesiella viscericola</name>
    <dbReference type="NCBI Taxonomy" id="397865"/>
    <lineage>
        <taxon>Bacteria</taxon>
        <taxon>Pseudomonadati</taxon>
        <taxon>Bacteroidota</taxon>
        <taxon>Bacteroidia</taxon>
        <taxon>Bacteroidales</taxon>
        <taxon>Barnesiellaceae</taxon>
        <taxon>Barnesiella</taxon>
    </lineage>
</organism>
<proteinExistence type="predicted"/>
<evidence type="ECO:0000256" key="3">
    <source>
        <dbReference type="ARBA" id="ARBA00023157"/>
    </source>
</evidence>
<dbReference type="Proteomes" id="UP000757103">
    <property type="component" value="Unassembled WGS sequence"/>
</dbReference>
<reference evidence="6" key="2">
    <citation type="submission" date="2021-09" db="EMBL/GenBank/DDBJ databases">
        <authorList>
            <person name="Gilroy R."/>
        </authorList>
    </citation>
    <scope>NUCLEOTIDE SEQUENCE</scope>
    <source>
        <strain evidence="6">CHK121-7720</strain>
    </source>
</reference>
<dbReference type="PANTHER" id="PTHR42852">
    <property type="entry name" value="THIOL:DISULFIDE INTERCHANGE PROTEIN DSBE"/>
    <property type="match status" value="1"/>
</dbReference>
<protein>
    <submittedName>
        <fullName evidence="6">AhpC/TSA family protein</fullName>
    </submittedName>
</protein>
<dbReference type="Pfam" id="PF13905">
    <property type="entry name" value="Thioredoxin_8"/>
    <property type="match status" value="1"/>
</dbReference>
<dbReference type="InterPro" id="IPR050553">
    <property type="entry name" value="Thioredoxin_ResA/DsbE_sf"/>
</dbReference>
<dbReference type="InterPro" id="IPR012336">
    <property type="entry name" value="Thioredoxin-like_fold"/>
</dbReference>
<dbReference type="InterPro" id="IPR013766">
    <property type="entry name" value="Thioredoxin_domain"/>
</dbReference>
<dbReference type="PROSITE" id="PS00194">
    <property type="entry name" value="THIOREDOXIN_1"/>
    <property type="match status" value="1"/>
</dbReference>
<evidence type="ECO:0000313" key="7">
    <source>
        <dbReference type="Proteomes" id="UP000757103"/>
    </source>
</evidence>
<name>A0A921MSF6_9BACT</name>
<dbReference type="RefSeq" id="WP_273306865.1">
    <property type="nucleotide sequence ID" value="NZ_DYUD01000027.1"/>
</dbReference>
<dbReference type="InterPro" id="IPR017937">
    <property type="entry name" value="Thioredoxin_CS"/>
</dbReference>
<feature type="domain" description="Thioredoxin" evidence="5">
    <location>
        <begin position="228"/>
        <end position="370"/>
    </location>
</feature>
<dbReference type="PROSITE" id="PS51352">
    <property type="entry name" value="THIOREDOXIN_2"/>
    <property type="match status" value="1"/>
</dbReference>
<dbReference type="EMBL" id="DYUD01000027">
    <property type="protein sequence ID" value="HJG89803.1"/>
    <property type="molecule type" value="Genomic_DNA"/>
</dbReference>
<comment type="caution">
    <text evidence="6">The sequence shown here is derived from an EMBL/GenBank/DDBJ whole genome shotgun (WGS) entry which is preliminary data.</text>
</comment>
<dbReference type="PROSITE" id="PS51257">
    <property type="entry name" value="PROKAR_LIPOPROTEIN"/>
    <property type="match status" value="1"/>
</dbReference>
<keyword evidence="4" id="KW-0676">Redox-active center</keyword>
<dbReference type="CDD" id="cd02966">
    <property type="entry name" value="TlpA_like_family"/>
    <property type="match status" value="1"/>
</dbReference>
<sequence length="370" mass="41703">MKLVRLIGYIVLGLSLAGCNGKYEIAGETSLLPDGTLLLLQKLNQEHFEIIDSAVVNGGRFAFHGHQREPAVAILVPDNERASTFPPLLLALQPGTIQVSIDSVTQIGGTPLNDRLQAYEERRQSFDRQMQTIARQYLNDYLSGQLTDSAFLALKQDFEIEQKGLEKITREYIAANTDNVTSVYLFLQNSFLFTPDEQRQLIANAAPAFRNNVAIRKVARMLARLKNVAPDMPYIDLPLQTPDGHEASLSQYIGKGRYVLLDFWASWCPPCQRQTPYLKQLYNRYDKQRFSIVGISLDTDRSDWLDYVRAHQMNWPQLGDPKGWDSEAILSYVIQGIPHLVLIGPDGKIVANNPSESELNTLLSTRLKPL</sequence>
<dbReference type="InterPro" id="IPR025380">
    <property type="entry name" value="DUF4369"/>
</dbReference>
<dbReference type="GO" id="GO:0017004">
    <property type="term" value="P:cytochrome complex assembly"/>
    <property type="evidence" value="ECO:0007669"/>
    <property type="project" value="UniProtKB-KW"/>
</dbReference>
<dbReference type="Gene3D" id="3.40.30.10">
    <property type="entry name" value="Glutaredoxin"/>
    <property type="match status" value="1"/>
</dbReference>
<accession>A0A921MSF6</accession>
<evidence type="ECO:0000313" key="6">
    <source>
        <dbReference type="EMBL" id="HJG89803.1"/>
    </source>
</evidence>
<dbReference type="AlphaFoldDB" id="A0A921MSF6"/>
<reference evidence="6" key="1">
    <citation type="journal article" date="2021" name="PeerJ">
        <title>Extensive microbial diversity within the chicken gut microbiome revealed by metagenomics and culture.</title>
        <authorList>
            <person name="Gilroy R."/>
            <person name="Ravi A."/>
            <person name="Getino M."/>
            <person name="Pursley I."/>
            <person name="Horton D.L."/>
            <person name="Alikhan N.F."/>
            <person name="Baker D."/>
            <person name="Gharbi K."/>
            <person name="Hall N."/>
            <person name="Watson M."/>
            <person name="Adriaenssens E.M."/>
            <person name="Foster-Nyarko E."/>
            <person name="Jarju S."/>
            <person name="Secka A."/>
            <person name="Antonio M."/>
            <person name="Oren A."/>
            <person name="Chaudhuri R.R."/>
            <person name="La Ragione R."/>
            <person name="Hildebrand F."/>
            <person name="Pallen M.J."/>
        </authorList>
    </citation>
    <scope>NUCLEOTIDE SEQUENCE</scope>
    <source>
        <strain evidence="6">CHK121-7720</strain>
    </source>
</reference>
<dbReference type="Pfam" id="PF14289">
    <property type="entry name" value="DUF4369"/>
    <property type="match status" value="1"/>
</dbReference>
<dbReference type="SUPFAM" id="SSF52833">
    <property type="entry name" value="Thioredoxin-like"/>
    <property type="match status" value="1"/>
</dbReference>
<dbReference type="InterPro" id="IPR036249">
    <property type="entry name" value="Thioredoxin-like_sf"/>
</dbReference>
<dbReference type="GO" id="GO:0030313">
    <property type="term" value="C:cell envelope"/>
    <property type="evidence" value="ECO:0007669"/>
    <property type="project" value="UniProtKB-SubCell"/>
</dbReference>
<gene>
    <name evidence="6" type="ORF">K8U91_10100</name>
</gene>
<evidence type="ECO:0000259" key="5">
    <source>
        <dbReference type="PROSITE" id="PS51352"/>
    </source>
</evidence>